<keyword evidence="3" id="KW-1185">Reference proteome</keyword>
<dbReference type="InterPro" id="IPR037914">
    <property type="entry name" value="SpoVT-AbrB_sf"/>
</dbReference>
<dbReference type="OrthoDB" id="9795766at2"/>
<dbReference type="SMART" id="SM00966">
    <property type="entry name" value="SpoVT_AbrB"/>
    <property type="match status" value="1"/>
</dbReference>
<dbReference type="AlphaFoldDB" id="A0A1V8M1T8"/>
<accession>A0A1V8M1T8</accession>
<dbReference type="GO" id="GO:0003677">
    <property type="term" value="F:DNA binding"/>
    <property type="evidence" value="ECO:0007669"/>
    <property type="project" value="InterPro"/>
</dbReference>
<evidence type="ECO:0000313" key="2">
    <source>
        <dbReference type="EMBL" id="OQK15393.1"/>
    </source>
</evidence>
<gene>
    <name evidence="2" type="ORF">AU255_18160</name>
</gene>
<feature type="domain" description="SpoVT-AbrB" evidence="1">
    <location>
        <begin position="5"/>
        <end position="49"/>
    </location>
</feature>
<evidence type="ECO:0000259" key="1">
    <source>
        <dbReference type="SMART" id="SM00966"/>
    </source>
</evidence>
<dbReference type="SUPFAM" id="SSF89447">
    <property type="entry name" value="AbrB/MazE/MraZ-like"/>
    <property type="match status" value="1"/>
</dbReference>
<dbReference type="EMBL" id="LPUF01000004">
    <property type="protein sequence ID" value="OQK15393.1"/>
    <property type="molecule type" value="Genomic_DNA"/>
</dbReference>
<dbReference type="Proteomes" id="UP000191980">
    <property type="component" value="Unassembled WGS sequence"/>
</dbReference>
<reference evidence="2 3" key="1">
    <citation type="submission" date="2015-12" db="EMBL/GenBank/DDBJ databases">
        <authorList>
            <person name="Shamseldin A."/>
            <person name="Moawad H."/>
            <person name="Abd El-Rahim W.M."/>
            <person name="Sadowsky M.J."/>
        </authorList>
    </citation>
    <scope>NUCLEOTIDE SEQUENCE [LARGE SCALE GENOMIC DNA]</scope>
    <source>
        <strain evidence="2 3">WF1</strain>
    </source>
</reference>
<dbReference type="Gene3D" id="2.10.260.10">
    <property type="match status" value="1"/>
</dbReference>
<dbReference type="RefSeq" id="WP_080524334.1">
    <property type="nucleotide sequence ID" value="NZ_LPUF01000004.1"/>
</dbReference>
<evidence type="ECO:0000313" key="3">
    <source>
        <dbReference type="Proteomes" id="UP000191980"/>
    </source>
</evidence>
<name>A0A1V8M1T8_9GAMM</name>
<proteinExistence type="predicted"/>
<dbReference type="Pfam" id="PF04014">
    <property type="entry name" value="MazE_antitoxin"/>
    <property type="match status" value="1"/>
</dbReference>
<sequence>MAYLVKIGNSRGIRIPKLLIEQAHLEGQELKLEVLNGGLFIAPINEPRKGWAESINTLLACHGEEVIDSEWLDAELTVDDESEW</sequence>
<protein>
    <submittedName>
        <fullName evidence="2">AbrB family transcriptional regulator</fullName>
    </submittedName>
</protein>
<dbReference type="InterPro" id="IPR007159">
    <property type="entry name" value="SpoVT-AbrB_dom"/>
</dbReference>
<organism evidence="2 3">
    <name type="scientific">Methyloprofundus sedimenti</name>
    <dbReference type="NCBI Taxonomy" id="1420851"/>
    <lineage>
        <taxon>Bacteria</taxon>
        <taxon>Pseudomonadati</taxon>
        <taxon>Pseudomonadota</taxon>
        <taxon>Gammaproteobacteria</taxon>
        <taxon>Methylococcales</taxon>
        <taxon>Methylococcaceae</taxon>
        <taxon>Methyloprofundus</taxon>
    </lineage>
</organism>
<dbReference type="STRING" id="1420851.AU255_18160"/>
<comment type="caution">
    <text evidence="2">The sequence shown here is derived from an EMBL/GenBank/DDBJ whole genome shotgun (WGS) entry which is preliminary data.</text>
</comment>